<proteinExistence type="predicted"/>
<dbReference type="EMBL" id="CAKXYP010000004">
    <property type="protein sequence ID" value="CAH9414714.1"/>
    <property type="molecule type" value="Genomic_DNA"/>
</dbReference>
<dbReference type="RefSeq" id="WP_030801516.1">
    <property type="nucleotide sequence ID" value="NZ_BMTG01000010.1"/>
</dbReference>
<dbReference type="Proteomes" id="UP001154015">
    <property type="component" value="Unassembled WGS sequence"/>
</dbReference>
<comment type="caution">
    <text evidence="1">The sequence shown here is derived from an EMBL/GenBank/DDBJ whole genome shotgun (WGS) entry which is preliminary data.</text>
</comment>
<organism evidence="1 2">
    <name type="scientific">Streptomyces globisporus</name>
    <dbReference type="NCBI Taxonomy" id="1908"/>
    <lineage>
        <taxon>Bacteria</taxon>
        <taxon>Bacillati</taxon>
        <taxon>Actinomycetota</taxon>
        <taxon>Actinomycetes</taxon>
        <taxon>Kitasatosporales</taxon>
        <taxon>Streptomycetaceae</taxon>
        <taxon>Streptomyces</taxon>
    </lineage>
</organism>
<evidence type="ECO:0000313" key="1">
    <source>
        <dbReference type="EMBL" id="CAH9414714.1"/>
    </source>
</evidence>
<sequence length="59" mass="6907">MRLTIRLLLPDDRLTSPRRVTYVRHDLFLTPFGRIAEVLGMSRSESLHQNVGEVRNPEF</sequence>
<protein>
    <submittedName>
        <fullName evidence="1">Uncharacterized protein</fullName>
    </submittedName>
</protein>
<gene>
    <name evidence="1" type="ORF">SGL43_01723</name>
</gene>
<accession>A0ABN8UWL4</accession>
<name>A0ABN8UWL4_STRGL</name>
<keyword evidence="2" id="KW-1185">Reference proteome</keyword>
<evidence type="ECO:0000313" key="2">
    <source>
        <dbReference type="Proteomes" id="UP001154015"/>
    </source>
</evidence>
<reference evidence="1" key="1">
    <citation type="submission" date="2022-03" db="EMBL/GenBank/DDBJ databases">
        <authorList>
            <person name="Leyn A S."/>
        </authorList>
    </citation>
    <scope>NUCLEOTIDE SEQUENCE</scope>
    <source>
        <strain evidence="1">Streptomyces globisporus 4-3</strain>
    </source>
</reference>